<organism evidence="2">
    <name type="scientific">Rhipicephalus microplus</name>
    <name type="common">Cattle tick</name>
    <name type="synonym">Boophilus microplus</name>
    <dbReference type="NCBI Taxonomy" id="6941"/>
    <lineage>
        <taxon>Eukaryota</taxon>
        <taxon>Metazoa</taxon>
        <taxon>Ecdysozoa</taxon>
        <taxon>Arthropoda</taxon>
        <taxon>Chelicerata</taxon>
        <taxon>Arachnida</taxon>
        <taxon>Acari</taxon>
        <taxon>Parasitiformes</taxon>
        <taxon>Ixodida</taxon>
        <taxon>Ixodoidea</taxon>
        <taxon>Ixodidae</taxon>
        <taxon>Rhipicephalinae</taxon>
        <taxon>Rhipicephalus</taxon>
        <taxon>Boophilus</taxon>
    </lineage>
</organism>
<feature type="signal peptide" evidence="1">
    <location>
        <begin position="1"/>
        <end position="18"/>
    </location>
</feature>
<dbReference type="OrthoDB" id="10492989at2759"/>
<proteinExistence type="predicted"/>
<evidence type="ECO:0000313" key="2">
    <source>
        <dbReference type="EMBL" id="NIE46118.1"/>
    </source>
</evidence>
<dbReference type="GO" id="GO:0043176">
    <property type="term" value="F:amine binding"/>
    <property type="evidence" value="ECO:0007669"/>
    <property type="project" value="InterPro"/>
</dbReference>
<sequence>MAAFAVLIVLALAMVVASLDLHTLIQNPSLSLYQDPSRFVTNKSDIYLLRASIPADTARLLPPKTPCVRSRYWTNDTEKVERSLDVYNKINHSGSESYNITLTIQKDDWTTILYINPKGKNITILNVSDVYIGISSRANETGFLVLFSDAHCLILAEKVKTARIKRPWLRCTMWVTQNRLEKPPKCCKFVFELLCAYMVDSVDFSDKSCLNNTQQLPSAA</sequence>
<dbReference type="VEuPathDB" id="VectorBase:LOC119171428"/>
<protein>
    <submittedName>
        <fullName evidence="2">Putative lipocalin</fullName>
    </submittedName>
</protein>
<dbReference type="InterPro" id="IPR002970">
    <property type="entry name" value="Tick_his-bd"/>
</dbReference>
<name>A0A6G5A692_RHIMP</name>
<reference evidence="2" key="1">
    <citation type="submission" date="2020-03" db="EMBL/GenBank/DDBJ databases">
        <title>A transcriptome and proteome of the tick Rhipicephalus microplus shaped by the genetic composition of its hosts and developmental stage.</title>
        <authorList>
            <person name="Garcia G.R."/>
            <person name="Ribeiro J.M.C."/>
            <person name="Maruyama S.R."/>
            <person name="Gardinasse L.G."/>
            <person name="Nelson K."/>
            <person name="Ferreira B.R."/>
            <person name="Andrade T.G."/>
            <person name="Santos I.K.F.M."/>
        </authorList>
    </citation>
    <scope>NUCLEOTIDE SEQUENCE</scope>
    <source>
        <strain evidence="2">NSGR</strain>
        <tissue evidence="2">Salivary glands</tissue>
    </source>
</reference>
<accession>A0A6G5A692</accession>
<dbReference type="Gene3D" id="2.40.128.20">
    <property type="match status" value="1"/>
</dbReference>
<dbReference type="InterPro" id="IPR012674">
    <property type="entry name" value="Calycin"/>
</dbReference>
<dbReference type="EMBL" id="GIKN01003845">
    <property type="protein sequence ID" value="NIE46118.1"/>
    <property type="molecule type" value="Transcribed_RNA"/>
</dbReference>
<dbReference type="AlphaFoldDB" id="A0A6G5A692"/>
<dbReference type="GO" id="GO:0030682">
    <property type="term" value="P:symbiont-mediated perturbation of host defenses"/>
    <property type="evidence" value="ECO:0007669"/>
    <property type="project" value="InterPro"/>
</dbReference>
<dbReference type="SUPFAM" id="SSF50814">
    <property type="entry name" value="Lipocalins"/>
    <property type="match status" value="1"/>
</dbReference>
<dbReference type="Pfam" id="PF02098">
    <property type="entry name" value="His_binding"/>
    <property type="match status" value="1"/>
</dbReference>
<evidence type="ECO:0000256" key="1">
    <source>
        <dbReference type="SAM" id="SignalP"/>
    </source>
</evidence>
<feature type="chain" id="PRO_5026097784" evidence="1">
    <location>
        <begin position="19"/>
        <end position="220"/>
    </location>
</feature>
<keyword evidence="1" id="KW-0732">Signal</keyword>